<dbReference type="Proteomes" id="UP000054324">
    <property type="component" value="Unassembled WGS sequence"/>
</dbReference>
<dbReference type="EMBL" id="KL596660">
    <property type="protein sequence ID" value="KER30517.1"/>
    <property type="molecule type" value="Genomic_DNA"/>
</dbReference>
<protein>
    <submittedName>
        <fullName evidence="1">Uncharacterized protein</fullName>
    </submittedName>
</protein>
<reference evidence="1 2" key="1">
    <citation type="submission" date="2013-11" db="EMBL/GenBank/DDBJ databases">
        <title>Opisthorchis viverrini - life in the bile duct.</title>
        <authorList>
            <person name="Young N.D."/>
            <person name="Nagarajan N."/>
            <person name="Lin S.J."/>
            <person name="Korhonen P.K."/>
            <person name="Jex A.R."/>
            <person name="Hall R.S."/>
            <person name="Safavi-Hemami H."/>
            <person name="Kaewkong W."/>
            <person name="Bertrand D."/>
            <person name="Gao S."/>
            <person name="Seet Q."/>
            <person name="Wongkham S."/>
            <person name="Teh B.T."/>
            <person name="Wongkham C."/>
            <person name="Intapan P.M."/>
            <person name="Maleewong W."/>
            <person name="Yang X."/>
            <person name="Hu M."/>
            <person name="Wang Z."/>
            <person name="Hofmann A."/>
            <person name="Sternberg P.W."/>
            <person name="Tan P."/>
            <person name="Wang J."/>
            <person name="Gasser R.B."/>
        </authorList>
    </citation>
    <scope>NUCLEOTIDE SEQUENCE [LARGE SCALE GENOMIC DNA]</scope>
</reference>
<dbReference type="KEGG" id="ovi:T265_03125"/>
<dbReference type="RefSeq" id="XP_009165794.1">
    <property type="nucleotide sequence ID" value="XM_009167530.1"/>
</dbReference>
<dbReference type="GeneID" id="20317312"/>
<accession>A0A074ZX56</accession>
<name>A0A074ZX56_OPIVI</name>
<organism evidence="1 2">
    <name type="scientific">Opisthorchis viverrini</name>
    <name type="common">Southeast Asian liver fluke</name>
    <dbReference type="NCBI Taxonomy" id="6198"/>
    <lineage>
        <taxon>Eukaryota</taxon>
        <taxon>Metazoa</taxon>
        <taxon>Spiralia</taxon>
        <taxon>Lophotrochozoa</taxon>
        <taxon>Platyhelminthes</taxon>
        <taxon>Trematoda</taxon>
        <taxon>Digenea</taxon>
        <taxon>Opisthorchiida</taxon>
        <taxon>Opisthorchiata</taxon>
        <taxon>Opisthorchiidae</taxon>
        <taxon>Opisthorchis</taxon>
    </lineage>
</organism>
<proteinExistence type="predicted"/>
<sequence>MTKKQPFTDAIIPLSFLDSHVGHLIYYLHYVAIYSYIPRSSTNKSDSYKHHTACTRLTAEEDDCFIVDFSKRPGCNDPVFAECGASTAAQSRNGYTAGLPPQCGGHEPRTIKPDAKMGSWKLQPDGGYKYPETAFGVPIAPGCPLAPGSLPYPDLRTSGMPFQPSGEGYYPDGSQQPYPADWLCGLPSSVPAASCSCSPVTGVTNISPSVGVSCARDPLKRFMTCRGVKSLIQQAWRLLALGPDKR</sequence>
<dbReference type="CTD" id="20317312"/>
<evidence type="ECO:0000313" key="2">
    <source>
        <dbReference type="Proteomes" id="UP000054324"/>
    </source>
</evidence>
<keyword evidence="2" id="KW-1185">Reference proteome</keyword>
<dbReference type="AlphaFoldDB" id="A0A074ZX56"/>
<evidence type="ECO:0000313" key="1">
    <source>
        <dbReference type="EMBL" id="KER30517.1"/>
    </source>
</evidence>
<dbReference type="OrthoDB" id="10414001at2759"/>
<gene>
    <name evidence="1" type="ORF">T265_03125</name>
</gene>